<sequence>MRPTVGFLWALHVHLNDEVVMRPQEDGERVDLLDLDIVVNGLDGRLDNNVDLMWCALNSQHIVVCTCDEAGDDAGMTTCYSVLTVRRHTDQLGMPLAVQHVHEFGDQIENVHS</sequence>
<keyword evidence="2" id="KW-1185">Reference proteome</keyword>
<accession>A0ABP1AXL0</accession>
<organism evidence="1 2">
    <name type="scientific">Sphagnum jensenii</name>
    <dbReference type="NCBI Taxonomy" id="128206"/>
    <lineage>
        <taxon>Eukaryota</taxon>
        <taxon>Viridiplantae</taxon>
        <taxon>Streptophyta</taxon>
        <taxon>Embryophyta</taxon>
        <taxon>Bryophyta</taxon>
        <taxon>Sphagnophytina</taxon>
        <taxon>Sphagnopsida</taxon>
        <taxon>Sphagnales</taxon>
        <taxon>Sphagnaceae</taxon>
        <taxon>Sphagnum</taxon>
    </lineage>
</organism>
<dbReference type="EMBL" id="OZ023718">
    <property type="protein sequence ID" value="CAK9867349.1"/>
    <property type="molecule type" value="Genomic_DNA"/>
</dbReference>
<reference evidence="1" key="1">
    <citation type="submission" date="2024-03" db="EMBL/GenBank/DDBJ databases">
        <authorList>
            <consortium name="ELIXIR-Norway"/>
            <consortium name="Elixir Norway"/>
        </authorList>
    </citation>
    <scope>NUCLEOTIDE SEQUENCE</scope>
</reference>
<name>A0ABP1AXL0_9BRYO</name>
<gene>
    <name evidence="1" type="ORF">CSSPJE1EN2_LOCUS10344</name>
</gene>
<proteinExistence type="predicted"/>
<evidence type="ECO:0000313" key="2">
    <source>
        <dbReference type="Proteomes" id="UP001497522"/>
    </source>
</evidence>
<dbReference type="Proteomes" id="UP001497522">
    <property type="component" value="Chromosome 17"/>
</dbReference>
<evidence type="ECO:0000313" key="1">
    <source>
        <dbReference type="EMBL" id="CAK9867349.1"/>
    </source>
</evidence>
<protein>
    <submittedName>
        <fullName evidence="1">Uncharacterized protein</fullName>
    </submittedName>
</protein>